<dbReference type="SUPFAM" id="SSF56601">
    <property type="entry name" value="beta-lactamase/transpeptidase-like"/>
    <property type="match status" value="1"/>
</dbReference>
<gene>
    <name evidence="22" type="ORF">CCO03_10670</name>
</gene>
<comment type="subcellular location">
    <subcellularLocation>
        <location evidence="1">Cell membrane</location>
    </subcellularLocation>
</comment>
<evidence type="ECO:0000256" key="13">
    <source>
        <dbReference type="ARBA" id="ARBA00023136"/>
    </source>
</evidence>
<dbReference type="InterPro" id="IPR001460">
    <property type="entry name" value="PCN-bd_Tpept"/>
</dbReference>
<feature type="compositionally biased region" description="Pro residues" evidence="18">
    <location>
        <begin position="762"/>
        <end position="788"/>
    </location>
</feature>
<dbReference type="InterPro" id="IPR023346">
    <property type="entry name" value="Lysozyme-like_dom_sf"/>
</dbReference>
<dbReference type="Pfam" id="PF00912">
    <property type="entry name" value="Transgly"/>
    <property type="match status" value="1"/>
</dbReference>
<keyword evidence="23" id="KW-1185">Reference proteome</keyword>
<evidence type="ECO:0000313" key="22">
    <source>
        <dbReference type="EMBL" id="ARU05091.1"/>
    </source>
</evidence>
<keyword evidence="19" id="KW-1133">Transmembrane helix</keyword>
<evidence type="ECO:0000256" key="15">
    <source>
        <dbReference type="ARBA" id="ARBA00023316"/>
    </source>
</evidence>
<evidence type="ECO:0000256" key="2">
    <source>
        <dbReference type="ARBA" id="ARBA00004752"/>
    </source>
</evidence>
<dbReference type="InterPro" id="IPR036950">
    <property type="entry name" value="PBP_transglycosylase"/>
</dbReference>
<evidence type="ECO:0000256" key="14">
    <source>
        <dbReference type="ARBA" id="ARBA00023268"/>
    </source>
</evidence>
<dbReference type="GO" id="GO:0008955">
    <property type="term" value="F:peptidoglycan glycosyltransferase activity"/>
    <property type="evidence" value="ECO:0007669"/>
    <property type="project" value="UniProtKB-EC"/>
</dbReference>
<accession>A0A1Y0ENW1</accession>
<evidence type="ECO:0000256" key="8">
    <source>
        <dbReference type="ARBA" id="ARBA00022676"/>
    </source>
</evidence>
<evidence type="ECO:0000259" key="20">
    <source>
        <dbReference type="Pfam" id="PF00905"/>
    </source>
</evidence>
<dbReference type="Gene3D" id="1.10.3810.10">
    <property type="entry name" value="Biosynthetic peptidoglycan transglycosylase-like"/>
    <property type="match status" value="1"/>
</dbReference>
<dbReference type="InterPro" id="IPR050396">
    <property type="entry name" value="Glycosyltr_51/Transpeptidase"/>
</dbReference>
<dbReference type="Proteomes" id="UP000196138">
    <property type="component" value="Chromosome"/>
</dbReference>
<comment type="pathway">
    <text evidence="2">Cell wall biogenesis; peptidoglycan biosynthesis.</text>
</comment>
<feature type="compositionally biased region" description="Polar residues" evidence="18">
    <location>
        <begin position="830"/>
        <end position="840"/>
    </location>
</feature>
<protein>
    <submittedName>
        <fullName evidence="22">Penicillin-binding protein</fullName>
    </submittedName>
</protein>
<feature type="compositionally biased region" description="Polar residues" evidence="18">
    <location>
        <begin position="739"/>
        <end position="755"/>
    </location>
</feature>
<evidence type="ECO:0000256" key="16">
    <source>
        <dbReference type="ARBA" id="ARBA00034000"/>
    </source>
</evidence>
<feature type="region of interest" description="Disordered" evidence="18">
    <location>
        <begin position="711"/>
        <end position="853"/>
    </location>
</feature>
<keyword evidence="14" id="KW-0511">Multifunctional enzyme</keyword>
<keyword evidence="9" id="KW-0808">Transferase</keyword>
<evidence type="ECO:0000256" key="17">
    <source>
        <dbReference type="ARBA" id="ARBA00049902"/>
    </source>
</evidence>
<keyword evidence="5" id="KW-1003">Cell membrane</keyword>
<comment type="catalytic activity">
    <reaction evidence="17">
        <text>[GlcNAc-(1-&gt;4)-Mur2Ac(oyl-L-Ala-gamma-D-Glu-L-Lys-D-Ala-D-Ala)](n)-di-trans,octa-cis-undecaprenyl diphosphate + beta-D-GlcNAc-(1-&gt;4)-Mur2Ac(oyl-L-Ala-gamma-D-Glu-L-Lys-D-Ala-D-Ala)-di-trans,octa-cis-undecaprenyl diphosphate = [GlcNAc-(1-&gt;4)-Mur2Ac(oyl-L-Ala-gamma-D-Glu-L-Lys-D-Ala-D-Ala)](n+1)-di-trans,octa-cis-undecaprenyl diphosphate + di-trans,octa-cis-undecaprenyl diphosphate + H(+)</text>
        <dbReference type="Rhea" id="RHEA:23708"/>
        <dbReference type="Rhea" id="RHEA-COMP:9602"/>
        <dbReference type="Rhea" id="RHEA-COMP:9603"/>
        <dbReference type="ChEBI" id="CHEBI:15378"/>
        <dbReference type="ChEBI" id="CHEBI:58405"/>
        <dbReference type="ChEBI" id="CHEBI:60033"/>
        <dbReference type="ChEBI" id="CHEBI:78435"/>
        <dbReference type="EC" id="2.4.99.28"/>
    </reaction>
</comment>
<comment type="similarity">
    <text evidence="4">In the N-terminal section; belongs to the glycosyltransferase 51 family.</text>
</comment>
<dbReference type="PANTHER" id="PTHR32282:SF11">
    <property type="entry name" value="PENICILLIN-BINDING PROTEIN 1B"/>
    <property type="match status" value="1"/>
</dbReference>
<dbReference type="GO" id="GO:0005886">
    <property type="term" value="C:plasma membrane"/>
    <property type="evidence" value="ECO:0007669"/>
    <property type="project" value="UniProtKB-SubCell"/>
</dbReference>
<dbReference type="GO" id="GO:0008658">
    <property type="term" value="F:penicillin binding"/>
    <property type="evidence" value="ECO:0007669"/>
    <property type="project" value="InterPro"/>
</dbReference>
<feature type="transmembrane region" description="Helical" evidence="19">
    <location>
        <begin position="27"/>
        <end position="49"/>
    </location>
</feature>
<feature type="domain" description="Penicillin-binding protein transpeptidase" evidence="20">
    <location>
        <begin position="401"/>
        <end position="629"/>
    </location>
</feature>
<keyword evidence="13 19" id="KW-0472">Membrane</keyword>
<name>A0A1Y0ENW1_9BURK</name>
<dbReference type="InterPro" id="IPR012338">
    <property type="entry name" value="Beta-lactam/transpept-like"/>
</dbReference>
<dbReference type="InterPro" id="IPR001264">
    <property type="entry name" value="Glyco_trans_51"/>
</dbReference>
<sequence>MTFSAALKRLWPPVDPQAPRRRRWLRALVLAMLAALAALVLYILVLIPLTPSIHDLRNAKVEVPAKVLFADGKLLTEYKRSNRVWVKLDEVSPHVVNALIATEDHRFYDHHGMDLRRTAGSVIWTLMGRPQGGSTLTQQLARNLYPKEIGRSRSIHRKLKEAITAFKIEAVYSKDEILETYLNTVPFLYNAYGIEMAARTYFDKPASKLSLLESATLVGMLKGTAYYNPVLNPERATNRRNTVLGQMVKRDKLAQPEYDKLAKRPLKLDFERQPELMGPAPHFAQQLRQWLINWADANDYDLYADGLVIHTTLDSRLQTWANQAVARQGKRLQTIADQNWAKAWDVDGDLVQGLVRESEAFAKAKAEGEDAEAALARLTHDAAFMRQLKTDKTRIQLGLYAQDPRNGHVLAWVGSRGYVDDAFDHVAAARRQPGSTFKPFVYGAALQEGLKPGDTFVDEAVTIPLSGGRVWQPRDAGGPTGQTMTLADGLAYSKNTITAQVMNRVGPERVASLARALGVRESELDPVPALSLGTSPVSLQEMVQAYATLANAGQYQAMMAVTRIATRDGEVLAEFATAKPDQAWNPALNSELVDMMRGVIDKGTGRAIRSQWGLRGKLAGKTGTTQGNADGWFILMQPQMVVGAWAGFNDQRITLRSDRWGQGAQSALPAVGDLMARAQGAGLLDAKLDFPTGQGGGGIADWLAELFGKQRGEGKGSEDVPDSTPAAQRPPADPAPVVTDTQPWQGPASGESSAGMNGAPGMAPPPVASPTPLPPGPPVQTTPPPPGTGTPVGTPLNNGGFAPPVIDSGSGGAGRGAPVVNDPLPPEFSDASQVPDSTPAATVRELPPLGTRP</sequence>
<evidence type="ECO:0000256" key="1">
    <source>
        <dbReference type="ARBA" id="ARBA00004236"/>
    </source>
</evidence>
<evidence type="ECO:0000256" key="3">
    <source>
        <dbReference type="ARBA" id="ARBA00007090"/>
    </source>
</evidence>
<keyword evidence="6" id="KW-0121">Carboxypeptidase</keyword>
<evidence type="ECO:0000259" key="21">
    <source>
        <dbReference type="Pfam" id="PF00912"/>
    </source>
</evidence>
<proteinExistence type="inferred from homology"/>
<dbReference type="OrthoDB" id="9766909at2"/>
<dbReference type="GO" id="GO:0030288">
    <property type="term" value="C:outer membrane-bounded periplasmic space"/>
    <property type="evidence" value="ECO:0007669"/>
    <property type="project" value="TreeGrafter"/>
</dbReference>
<evidence type="ECO:0000256" key="7">
    <source>
        <dbReference type="ARBA" id="ARBA00022670"/>
    </source>
</evidence>
<evidence type="ECO:0000256" key="6">
    <source>
        <dbReference type="ARBA" id="ARBA00022645"/>
    </source>
</evidence>
<dbReference type="SUPFAM" id="SSF53955">
    <property type="entry name" value="Lysozyme-like"/>
    <property type="match status" value="1"/>
</dbReference>
<comment type="catalytic activity">
    <reaction evidence="16">
        <text>Preferential cleavage: (Ac)2-L-Lys-D-Ala-|-D-Ala. Also transpeptidation of peptidyl-alanyl moieties that are N-acyl substituents of D-alanine.</text>
        <dbReference type="EC" id="3.4.16.4"/>
    </reaction>
</comment>
<comment type="similarity">
    <text evidence="3">In the C-terminal section; belongs to the transpeptidase family.</text>
</comment>
<dbReference type="GO" id="GO:0006508">
    <property type="term" value="P:proteolysis"/>
    <property type="evidence" value="ECO:0007669"/>
    <property type="project" value="UniProtKB-KW"/>
</dbReference>
<evidence type="ECO:0000313" key="23">
    <source>
        <dbReference type="Proteomes" id="UP000196138"/>
    </source>
</evidence>
<keyword evidence="11" id="KW-0133">Cell shape</keyword>
<evidence type="ECO:0000256" key="10">
    <source>
        <dbReference type="ARBA" id="ARBA00022801"/>
    </source>
</evidence>
<dbReference type="GO" id="GO:0009252">
    <property type="term" value="P:peptidoglycan biosynthetic process"/>
    <property type="evidence" value="ECO:0007669"/>
    <property type="project" value="UniProtKB-UniPathway"/>
</dbReference>
<keyword evidence="10" id="KW-0378">Hydrolase</keyword>
<dbReference type="EMBL" id="CP021455">
    <property type="protein sequence ID" value="ARU05091.1"/>
    <property type="molecule type" value="Genomic_DNA"/>
</dbReference>
<organism evidence="22 23">
    <name type="scientific">Comamonas serinivorans</name>
    <dbReference type="NCBI Taxonomy" id="1082851"/>
    <lineage>
        <taxon>Bacteria</taxon>
        <taxon>Pseudomonadati</taxon>
        <taxon>Pseudomonadota</taxon>
        <taxon>Betaproteobacteria</taxon>
        <taxon>Burkholderiales</taxon>
        <taxon>Comamonadaceae</taxon>
        <taxon>Comamonas</taxon>
    </lineage>
</organism>
<keyword evidence="19" id="KW-0812">Transmembrane</keyword>
<evidence type="ECO:0000256" key="12">
    <source>
        <dbReference type="ARBA" id="ARBA00022984"/>
    </source>
</evidence>
<dbReference type="Pfam" id="PF00905">
    <property type="entry name" value="Transpeptidase"/>
    <property type="match status" value="1"/>
</dbReference>
<keyword evidence="15" id="KW-0961">Cell wall biogenesis/degradation</keyword>
<dbReference type="GO" id="GO:0071555">
    <property type="term" value="P:cell wall organization"/>
    <property type="evidence" value="ECO:0007669"/>
    <property type="project" value="UniProtKB-KW"/>
</dbReference>
<evidence type="ECO:0000256" key="18">
    <source>
        <dbReference type="SAM" id="MobiDB-lite"/>
    </source>
</evidence>
<dbReference type="UniPathway" id="UPA00219"/>
<dbReference type="KEGG" id="cser:CCO03_10670"/>
<evidence type="ECO:0000256" key="11">
    <source>
        <dbReference type="ARBA" id="ARBA00022960"/>
    </source>
</evidence>
<keyword evidence="12" id="KW-0573">Peptidoglycan synthesis</keyword>
<dbReference type="PANTHER" id="PTHR32282">
    <property type="entry name" value="BINDING PROTEIN TRANSPEPTIDASE, PUTATIVE-RELATED"/>
    <property type="match status" value="1"/>
</dbReference>
<evidence type="ECO:0000256" key="4">
    <source>
        <dbReference type="ARBA" id="ARBA00007739"/>
    </source>
</evidence>
<keyword evidence="8" id="KW-0328">Glycosyltransferase</keyword>
<dbReference type="AlphaFoldDB" id="A0A1Y0ENW1"/>
<evidence type="ECO:0000256" key="19">
    <source>
        <dbReference type="SAM" id="Phobius"/>
    </source>
</evidence>
<evidence type="ECO:0000256" key="9">
    <source>
        <dbReference type="ARBA" id="ARBA00022679"/>
    </source>
</evidence>
<dbReference type="GO" id="GO:0009002">
    <property type="term" value="F:serine-type D-Ala-D-Ala carboxypeptidase activity"/>
    <property type="evidence" value="ECO:0007669"/>
    <property type="project" value="UniProtKB-EC"/>
</dbReference>
<reference evidence="22 23" key="1">
    <citation type="submission" date="2017-05" db="EMBL/GenBank/DDBJ databases">
        <authorList>
            <person name="Song R."/>
            <person name="Chenine A.L."/>
            <person name="Ruprecht R.M."/>
        </authorList>
    </citation>
    <scope>NUCLEOTIDE SEQUENCE [LARGE SCALE GENOMIC DNA]</scope>
    <source>
        <strain evidence="22 23">DSM 26136</strain>
    </source>
</reference>
<evidence type="ECO:0000256" key="5">
    <source>
        <dbReference type="ARBA" id="ARBA00022475"/>
    </source>
</evidence>
<keyword evidence="7" id="KW-0645">Protease</keyword>
<dbReference type="Gene3D" id="3.40.710.10">
    <property type="entry name" value="DD-peptidase/beta-lactamase superfamily"/>
    <property type="match status" value="1"/>
</dbReference>
<dbReference type="GO" id="GO:0008360">
    <property type="term" value="P:regulation of cell shape"/>
    <property type="evidence" value="ECO:0007669"/>
    <property type="project" value="UniProtKB-KW"/>
</dbReference>
<feature type="domain" description="Glycosyl transferase family 51" evidence="21">
    <location>
        <begin position="72"/>
        <end position="247"/>
    </location>
</feature>
<dbReference type="RefSeq" id="WP_087280897.1">
    <property type="nucleotide sequence ID" value="NZ_CP021455.1"/>
</dbReference>